<dbReference type="AlphaFoldDB" id="A0A3B0ZCL0"/>
<dbReference type="InterPro" id="IPR036237">
    <property type="entry name" value="Xyl_isomerase-like_sf"/>
</dbReference>
<accession>A0A3B0ZCL0</accession>
<proteinExistence type="predicted"/>
<dbReference type="PANTHER" id="PTHR42194">
    <property type="entry name" value="UPF0276 PROTEIN HI_1600"/>
    <property type="match status" value="1"/>
</dbReference>
<organism evidence="1">
    <name type="scientific">hydrothermal vent metagenome</name>
    <dbReference type="NCBI Taxonomy" id="652676"/>
    <lineage>
        <taxon>unclassified sequences</taxon>
        <taxon>metagenomes</taxon>
        <taxon>ecological metagenomes</taxon>
    </lineage>
</organism>
<dbReference type="Gene3D" id="3.20.20.150">
    <property type="entry name" value="Divalent-metal-dependent TIM barrel enzymes"/>
    <property type="match status" value="1"/>
</dbReference>
<dbReference type="Pfam" id="PF05114">
    <property type="entry name" value="MbnB_TglH_ChrH"/>
    <property type="match status" value="1"/>
</dbReference>
<reference evidence="1" key="1">
    <citation type="submission" date="2018-06" db="EMBL/GenBank/DDBJ databases">
        <authorList>
            <person name="Zhirakovskaya E."/>
        </authorList>
    </citation>
    <scope>NUCLEOTIDE SEQUENCE</scope>
</reference>
<dbReference type="NCBIfam" id="NF003818">
    <property type="entry name" value="PRK05409.1"/>
    <property type="match status" value="1"/>
</dbReference>
<protein>
    <submittedName>
        <fullName evidence="1">Uncharacterized protein conserved in bacteria, NMA0228-like</fullName>
    </submittedName>
</protein>
<dbReference type="PANTHER" id="PTHR42194:SF1">
    <property type="entry name" value="UPF0276 PROTEIN HI_1600"/>
    <property type="match status" value="1"/>
</dbReference>
<dbReference type="InterPro" id="IPR007801">
    <property type="entry name" value="MbnB/TglH/ChrH"/>
</dbReference>
<sequence>MQFPNSTLGGKHRAIQKTGVGLRAPHFQHIMEHKPDIPWFEILIDNYLGGGPALYQLEQICNNYPISFHGVGMSLGSTDKLNTNYLKKLKQRISDFEPVHISDHLCWASFAGHYAHDLLPLPYVTQAISTVVDHVKQVQDYLGQQILIENVSSYLSYKQSVMEEWEFLVSVAEQADCNILLDINNIHVSAYNHNIDAQAYLDAVPVERVKEFHLAGYEDMQSHLLDTHGEAVHAPVWDLYQKALLRFGAIPTLIEWDNNIPEFSVLSAEADKADYIQRELKLHVA</sequence>
<evidence type="ECO:0000313" key="1">
    <source>
        <dbReference type="EMBL" id="VAW91145.1"/>
    </source>
</evidence>
<dbReference type="EMBL" id="UOFS01000006">
    <property type="protein sequence ID" value="VAW91145.1"/>
    <property type="molecule type" value="Genomic_DNA"/>
</dbReference>
<name>A0A3B0ZCL0_9ZZZZ</name>
<dbReference type="SUPFAM" id="SSF51658">
    <property type="entry name" value="Xylose isomerase-like"/>
    <property type="match status" value="1"/>
</dbReference>
<gene>
    <name evidence="1" type="ORF">MNBD_GAMMA22-2648</name>
</gene>